<keyword evidence="10" id="KW-1185">Reference proteome</keyword>
<dbReference type="PANTHER" id="PTHR33362">
    <property type="entry name" value="SIALIC ACID TRAP TRANSPORTER PERMEASE PROTEIN SIAT-RELATED"/>
    <property type="match status" value="1"/>
</dbReference>
<dbReference type="RefSeq" id="WP_259035250.1">
    <property type="nucleotide sequence ID" value="NZ_JAJISC010000002.1"/>
</dbReference>
<feature type="transmembrane region" description="Helical" evidence="7">
    <location>
        <begin position="352"/>
        <end position="377"/>
    </location>
</feature>
<keyword evidence="2" id="KW-1003">Cell membrane</keyword>
<feature type="transmembrane region" description="Helical" evidence="7">
    <location>
        <begin position="310"/>
        <end position="340"/>
    </location>
</feature>
<feature type="domain" description="TRAP C4-dicarboxylate transport system permease DctM subunit" evidence="8">
    <location>
        <begin position="7"/>
        <end position="413"/>
    </location>
</feature>
<evidence type="ECO:0000256" key="4">
    <source>
        <dbReference type="ARBA" id="ARBA00022692"/>
    </source>
</evidence>
<dbReference type="Pfam" id="PF06808">
    <property type="entry name" value="DctM"/>
    <property type="match status" value="1"/>
</dbReference>
<gene>
    <name evidence="9" type="ORF">LLY24_05315</name>
</gene>
<organism evidence="9 10">
    <name type="scientific">Halomonas dongshanensis</name>
    <dbReference type="NCBI Taxonomy" id="2890835"/>
    <lineage>
        <taxon>Bacteria</taxon>
        <taxon>Pseudomonadati</taxon>
        <taxon>Pseudomonadota</taxon>
        <taxon>Gammaproteobacteria</taxon>
        <taxon>Oceanospirillales</taxon>
        <taxon>Halomonadaceae</taxon>
        <taxon>Halomonas</taxon>
    </lineage>
</organism>
<feature type="transmembrane region" description="Helical" evidence="7">
    <location>
        <begin position="389"/>
        <end position="410"/>
    </location>
</feature>
<comment type="subunit">
    <text evidence="7">The complex comprises the extracytoplasmic solute receptor protein and the two transmembrane proteins.</text>
</comment>
<comment type="subcellular location">
    <subcellularLocation>
        <location evidence="1 7">Cell inner membrane</location>
        <topology evidence="1 7">Multi-pass membrane protein</topology>
    </subcellularLocation>
</comment>
<dbReference type="Proteomes" id="UP001165542">
    <property type="component" value="Unassembled WGS sequence"/>
</dbReference>
<evidence type="ECO:0000256" key="5">
    <source>
        <dbReference type="ARBA" id="ARBA00022989"/>
    </source>
</evidence>
<dbReference type="InterPro" id="IPR010656">
    <property type="entry name" value="DctM"/>
</dbReference>
<evidence type="ECO:0000256" key="1">
    <source>
        <dbReference type="ARBA" id="ARBA00004429"/>
    </source>
</evidence>
<feature type="transmembrane region" description="Helical" evidence="7">
    <location>
        <begin position="133"/>
        <end position="157"/>
    </location>
</feature>
<keyword evidence="5 7" id="KW-1133">Transmembrane helix</keyword>
<feature type="transmembrane region" description="Helical" evidence="7">
    <location>
        <begin position="236"/>
        <end position="253"/>
    </location>
</feature>
<dbReference type="EMBL" id="JAJISC010000002">
    <property type="protein sequence ID" value="MCS2608741.1"/>
    <property type="molecule type" value="Genomic_DNA"/>
</dbReference>
<keyword evidence="3 7" id="KW-0997">Cell inner membrane</keyword>
<keyword evidence="6 7" id="KW-0472">Membrane</keyword>
<comment type="similarity">
    <text evidence="7">Belongs to the TRAP transporter large permease family.</text>
</comment>
<feature type="transmembrane region" description="Helical" evidence="7">
    <location>
        <begin position="211"/>
        <end position="230"/>
    </location>
</feature>
<dbReference type="PIRSF" id="PIRSF006066">
    <property type="entry name" value="HI0050"/>
    <property type="match status" value="1"/>
</dbReference>
<name>A0ABT2EAY8_9GAMM</name>
<proteinExistence type="inferred from homology"/>
<keyword evidence="7" id="KW-0813">Transport</keyword>
<comment type="caution">
    <text evidence="7">Lacks conserved residue(s) required for the propagation of feature annotation.</text>
</comment>
<evidence type="ECO:0000256" key="3">
    <source>
        <dbReference type="ARBA" id="ARBA00022519"/>
    </source>
</evidence>
<protein>
    <recommendedName>
        <fullName evidence="7">TRAP transporter large permease protein</fullName>
    </recommendedName>
</protein>
<feature type="transmembrane region" description="Helical" evidence="7">
    <location>
        <begin position="48"/>
        <end position="64"/>
    </location>
</feature>
<feature type="transmembrane region" description="Helical" evidence="7">
    <location>
        <begin position="76"/>
        <end position="95"/>
    </location>
</feature>
<comment type="function">
    <text evidence="7">Part of the tripartite ATP-independent periplasmic (TRAP) transport system.</text>
</comment>
<evidence type="ECO:0000313" key="9">
    <source>
        <dbReference type="EMBL" id="MCS2608741.1"/>
    </source>
</evidence>
<dbReference type="InterPro" id="IPR004681">
    <property type="entry name" value="TRAP_DctM"/>
</dbReference>
<evidence type="ECO:0000313" key="10">
    <source>
        <dbReference type="Proteomes" id="UP001165542"/>
    </source>
</evidence>
<evidence type="ECO:0000256" key="7">
    <source>
        <dbReference type="RuleBase" id="RU369079"/>
    </source>
</evidence>
<feature type="transmembrane region" description="Helical" evidence="7">
    <location>
        <begin position="169"/>
        <end position="190"/>
    </location>
</feature>
<reference evidence="9" key="1">
    <citation type="submission" date="2021-11" db="EMBL/GenBank/DDBJ databases">
        <title>Halomonas sp., isolated from a coastal aquaculture zone in Dongshan Bay.</title>
        <authorList>
            <person name="Lin W."/>
        </authorList>
    </citation>
    <scope>NUCLEOTIDE SEQUENCE</scope>
    <source>
        <strain evidence="9">Yzlin-01</strain>
    </source>
</reference>
<accession>A0ABT2EAY8</accession>
<sequence length="424" mass="45009">MLPWILLAVFVLIAIRAPIFVALGAPAMAYLALKGVPLALAPQRMIGTINDSILAAIPMFLLAGRLMNFCGATERIFNFAEALIGYIRGGLGYVAVLASMIFSAMSGSAAADAVGVGTITVKAMRERGYDPAYAAGVTLSSSPLAPIIPPSIIMIIFGATANISIGRLFIGGIMPGLMIFALLMLTVMIVSWKRKYPKGDAFSMKRLVRTFWRASAVLVTPVLIIGGIFSGTFTPTEAGVIAVVYVIILGMFYRSLSFANFYREVVGAGTAVGALLLVVSVSGLDGWVFAREQLPMTLANHVMSLTTDPTAILVLILLVVLVLGMFMDATPIILMVVPAIMPLVSNTTIDPIHLGVLFCITCVIGLITPPVGVALYGVAMVSRLPVERVFLASMPFFAALFGSLVLLIFFPQIATFLPNLILGE</sequence>
<evidence type="ECO:0000259" key="8">
    <source>
        <dbReference type="Pfam" id="PF06808"/>
    </source>
</evidence>
<comment type="caution">
    <text evidence="9">The sequence shown here is derived from an EMBL/GenBank/DDBJ whole genome shotgun (WGS) entry which is preliminary data.</text>
</comment>
<evidence type="ECO:0000256" key="2">
    <source>
        <dbReference type="ARBA" id="ARBA00022475"/>
    </source>
</evidence>
<keyword evidence="4 7" id="KW-0812">Transmembrane</keyword>
<evidence type="ECO:0000256" key="6">
    <source>
        <dbReference type="ARBA" id="ARBA00023136"/>
    </source>
</evidence>
<feature type="transmembrane region" description="Helical" evidence="7">
    <location>
        <begin position="265"/>
        <end position="290"/>
    </location>
</feature>
<dbReference type="NCBIfam" id="TIGR00786">
    <property type="entry name" value="dctM"/>
    <property type="match status" value="1"/>
</dbReference>